<protein>
    <submittedName>
        <fullName evidence="1">Thioesterase family protein</fullName>
    </submittedName>
</protein>
<proteinExistence type="predicted"/>
<dbReference type="RefSeq" id="WP_305004002.1">
    <property type="nucleotide sequence ID" value="NZ_JAUQUB010000006.1"/>
</dbReference>
<dbReference type="Gene3D" id="3.10.129.10">
    <property type="entry name" value="Hotdog Thioesterase"/>
    <property type="match status" value="1"/>
</dbReference>
<dbReference type="SUPFAM" id="SSF54637">
    <property type="entry name" value="Thioesterase/thiol ester dehydrase-isomerase"/>
    <property type="match status" value="1"/>
</dbReference>
<evidence type="ECO:0000313" key="1">
    <source>
        <dbReference type="EMBL" id="MDO7883577.1"/>
    </source>
</evidence>
<evidence type="ECO:0000313" key="2">
    <source>
        <dbReference type="Proteomes" id="UP001241072"/>
    </source>
</evidence>
<sequence>MHLIFRTLLHLFLSRRASRLQSTDVGRMTLRTLPTDLDVLGHMNNGVYLSIMDLGRMDLMIRSGAWARLRANKMYPVMASATISYRKSLQPWQRFVLETKLVGIDDKAVYCEQRFVVDGEIYASAMTRARFLRAGGGVVSVDELTRLLEVDASVAEPPAWVADWAAQVALPSTRAEAPSTW</sequence>
<dbReference type="CDD" id="cd00586">
    <property type="entry name" value="4HBT"/>
    <property type="match status" value="1"/>
</dbReference>
<dbReference type="PANTHER" id="PTHR12475">
    <property type="match status" value="1"/>
</dbReference>
<accession>A0ABT9BRE1</accession>
<comment type="caution">
    <text evidence="1">The sequence shown here is derived from an EMBL/GenBank/DDBJ whole genome shotgun (WGS) entry which is preliminary data.</text>
</comment>
<dbReference type="InterPro" id="IPR051490">
    <property type="entry name" value="THEM6_lcsJ_thioesterase"/>
</dbReference>
<dbReference type="InterPro" id="IPR029069">
    <property type="entry name" value="HotDog_dom_sf"/>
</dbReference>
<dbReference type="Proteomes" id="UP001241072">
    <property type="component" value="Unassembled WGS sequence"/>
</dbReference>
<organism evidence="1 2">
    <name type="scientific">Antiquaquibacter soli</name>
    <dbReference type="NCBI Taxonomy" id="3064523"/>
    <lineage>
        <taxon>Bacteria</taxon>
        <taxon>Bacillati</taxon>
        <taxon>Actinomycetota</taxon>
        <taxon>Actinomycetes</taxon>
        <taxon>Micrococcales</taxon>
        <taxon>Microbacteriaceae</taxon>
        <taxon>Antiquaquibacter</taxon>
    </lineage>
</organism>
<dbReference type="EMBL" id="JAUQUB010000006">
    <property type="protein sequence ID" value="MDO7883577.1"/>
    <property type="molecule type" value="Genomic_DNA"/>
</dbReference>
<name>A0ABT9BRE1_9MICO</name>
<dbReference type="Pfam" id="PF13279">
    <property type="entry name" value="4HBT_2"/>
    <property type="match status" value="1"/>
</dbReference>
<keyword evidence="2" id="KW-1185">Reference proteome</keyword>
<gene>
    <name evidence="1" type="ORF">Q5716_15190</name>
</gene>
<dbReference type="PANTHER" id="PTHR12475:SF4">
    <property type="entry name" value="PROTEIN THEM6"/>
    <property type="match status" value="1"/>
</dbReference>
<reference evidence="1 2" key="1">
    <citation type="submission" date="2023-07" db="EMBL/GenBank/DDBJ databases">
        <title>Protaetiibacter sp. nov WY-16 isolated from soil.</title>
        <authorList>
            <person name="Liu B."/>
            <person name="Wan Y."/>
        </authorList>
    </citation>
    <scope>NUCLEOTIDE SEQUENCE [LARGE SCALE GENOMIC DNA]</scope>
    <source>
        <strain evidence="1 2">WY-16</strain>
    </source>
</reference>